<dbReference type="RefSeq" id="WP_046154243.1">
    <property type="nucleotide sequence ID" value="NZ_CADFGU010000003.1"/>
</dbReference>
<dbReference type="SUPFAM" id="SSF51126">
    <property type="entry name" value="Pectin lyase-like"/>
    <property type="match status" value="1"/>
</dbReference>
<organism evidence="5 6">
    <name type="scientific">Robbsia andropogonis</name>
    <dbReference type="NCBI Taxonomy" id="28092"/>
    <lineage>
        <taxon>Bacteria</taxon>
        <taxon>Pseudomonadati</taxon>
        <taxon>Pseudomonadota</taxon>
        <taxon>Betaproteobacteria</taxon>
        <taxon>Burkholderiales</taxon>
        <taxon>Burkholderiaceae</taxon>
        <taxon>Robbsia</taxon>
    </lineage>
</organism>
<evidence type="ECO:0000313" key="6">
    <source>
        <dbReference type="Proteomes" id="UP000033618"/>
    </source>
</evidence>
<gene>
    <name evidence="5" type="ORF">WM40_24275</name>
</gene>
<dbReference type="Gene3D" id="2.160.20.10">
    <property type="entry name" value="Single-stranded right-handed beta-helix, Pectin lyase-like"/>
    <property type="match status" value="1"/>
</dbReference>
<evidence type="ECO:0000256" key="3">
    <source>
        <dbReference type="ARBA" id="ARBA00023295"/>
    </source>
</evidence>
<accession>A0A0F5JTS8</accession>
<dbReference type="EMBL" id="LAQU01000055">
    <property type="protein sequence ID" value="KKB61243.1"/>
    <property type="molecule type" value="Genomic_DNA"/>
</dbReference>
<dbReference type="AlphaFoldDB" id="A0A0F5JTS8"/>
<keyword evidence="3 4" id="KW-0326">Glycosidase</keyword>
<dbReference type="GO" id="GO:0005975">
    <property type="term" value="P:carbohydrate metabolic process"/>
    <property type="evidence" value="ECO:0007669"/>
    <property type="project" value="InterPro"/>
</dbReference>
<dbReference type="Pfam" id="PF00295">
    <property type="entry name" value="Glyco_hydro_28"/>
    <property type="match status" value="1"/>
</dbReference>
<dbReference type="InterPro" id="IPR012334">
    <property type="entry name" value="Pectin_lyas_fold"/>
</dbReference>
<dbReference type="InterPro" id="IPR011050">
    <property type="entry name" value="Pectin_lyase_fold/virulence"/>
</dbReference>
<sequence length="444" mass="48027">MSVMRSPLMAGLASLFLFSVPFVRSLHAQDRRTVLEPMFPSHVCAALTAGPAAEPKDDTSRLQSAIDNCPDGDAVRLLADAKGNRFFSRPLTMKSGVTLWLDRGVVLTASSDPRNYDRDGRCGTIDARGDGCRPFILFDRTRGGGIVGDGTIDGQGGVPLTGQVETWWQLARRAQREGGKQNAPRLIQVDHARDITFYRVTLRNAANFHVAMNDVKGATFWGIRIDTPANARNTDGIDPGASEDITIAHDFIRTGDDNVAIKAGRGGATRHVSLLDNHFYWGHGMSIGSETVGGVSSILIRDLTLDGTTSGLRIKSDGSRGGQVSDVLYEHVCMRDNRRPIDFDTRYDVGAQGGAIPVYRDIVLHDVIGDAGTLVMRGYDAAHPMSVMLDGVHFASDARWEIANAQLSIGAGGVWPPPSGGASMLDERDHARCDDRWVAFPSSQ</sequence>
<dbReference type="InterPro" id="IPR051801">
    <property type="entry name" value="GH28_Enzymes"/>
</dbReference>
<proteinExistence type="inferred from homology"/>
<evidence type="ECO:0008006" key="7">
    <source>
        <dbReference type="Google" id="ProtNLM"/>
    </source>
</evidence>
<keyword evidence="6" id="KW-1185">Reference proteome</keyword>
<evidence type="ECO:0000313" key="5">
    <source>
        <dbReference type="EMBL" id="KKB61243.1"/>
    </source>
</evidence>
<evidence type="ECO:0000256" key="1">
    <source>
        <dbReference type="ARBA" id="ARBA00008834"/>
    </source>
</evidence>
<dbReference type="InterPro" id="IPR000743">
    <property type="entry name" value="Glyco_hydro_28"/>
</dbReference>
<dbReference type="STRING" id="28092.WM40_24275"/>
<comment type="similarity">
    <text evidence="1 4">Belongs to the glycosyl hydrolase 28 family.</text>
</comment>
<keyword evidence="2 4" id="KW-0378">Hydrolase</keyword>
<evidence type="ECO:0000256" key="4">
    <source>
        <dbReference type="RuleBase" id="RU361169"/>
    </source>
</evidence>
<comment type="caution">
    <text evidence="5">The sequence shown here is derived from an EMBL/GenBank/DDBJ whole genome shotgun (WGS) entry which is preliminary data.</text>
</comment>
<evidence type="ECO:0000256" key="2">
    <source>
        <dbReference type="ARBA" id="ARBA00022801"/>
    </source>
</evidence>
<name>A0A0F5JTS8_9BURK</name>
<dbReference type="GO" id="GO:0004650">
    <property type="term" value="F:polygalacturonase activity"/>
    <property type="evidence" value="ECO:0007669"/>
    <property type="project" value="InterPro"/>
</dbReference>
<protein>
    <recommendedName>
        <fullName evidence="7">Polygalacturonase</fullName>
    </recommendedName>
</protein>
<dbReference type="Proteomes" id="UP000033618">
    <property type="component" value="Unassembled WGS sequence"/>
</dbReference>
<dbReference type="PROSITE" id="PS00502">
    <property type="entry name" value="POLYGALACTURONASE"/>
    <property type="match status" value="1"/>
</dbReference>
<reference evidence="5 6" key="1">
    <citation type="submission" date="2015-03" db="EMBL/GenBank/DDBJ databases">
        <title>Draft Genome Sequence of Burkholderia andropogonis type strain ICMP2807, isolated from Sorghum bicolor.</title>
        <authorList>
            <person name="Lopes-Santos L."/>
            <person name="Castro D.B."/>
            <person name="Ottoboni L.M."/>
            <person name="Park D."/>
            <person name="Weirc B.S."/>
            <person name="Destefano S.A."/>
        </authorList>
    </citation>
    <scope>NUCLEOTIDE SEQUENCE [LARGE SCALE GENOMIC DNA]</scope>
    <source>
        <strain evidence="5 6">ICMP2807</strain>
    </source>
</reference>
<dbReference type="PATRIC" id="fig|28092.6.peg.5704"/>
<dbReference type="PANTHER" id="PTHR31339:SF9">
    <property type="entry name" value="PLASMIN AND FIBRONECTIN-BINDING PROTEIN A"/>
    <property type="match status" value="1"/>
</dbReference>
<dbReference type="PANTHER" id="PTHR31339">
    <property type="entry name" value="PECTIN LYASE-RELATED"/>
    <property type="match status" value="1"/>
</dbReference>